<feature type="transmembrane region" description="Helical" evidence="7">
    <location>
        <begin position="32"/>
        <end position="53"/>
    </location>
</feature>
<feature type="transmembrane region" description="Helical" evidence="7">
    <location>
        <begin position="472"/>
        <end position="503"/>
    </location>
</feature>
<dbReference type="Proteomes" id="UP000002219">
    <property type="component" value="Chromosome 1"/>
</dbReference>
<dbReference type="AlphaFoldDB" id="D7B6T1"/>
<dbReference type="STRING" id="446468.Ndas_3971"/>
<sequence>MGARPLVARVTAAAERERAGLRRVLRGGAVNMAGAVVGAALNLAVIVTITRAFSQETAGLLFSATSVFLIAAVVANLGASDGLVYFIARMRVFGEPGGVPRLLRTAAAPAVLAACALAVLLVVCAGPVARGLGGGEAEVYLRLLAVFLPFAVLADTALAATRAHHDMAGTVLVDKVGRPLAQLALVTGVALSGAAGLLALAWAGPYLPAAVVAWFWLGRVVRRAFPEAGGASGDADGSGGAHGSRGADALGKTHGSGDADALGKAAPVGKRGTYGAPSATGTAVDSEIGRAREESATTETAVAPEAVEESVERVEARTFWAFSLPRAVAAVAQMGVQRGGVVLVALLGGLTGAAVFTAATRVMVVGQFGTQAVLYAAQPRFAEQLATGDHAGVRALYQAGTAWLVCLLWPLYLSVLVFAPQVMRLFGPEYAAGATALVVVCAGQLTAAALGMSDLVLTMTGLTRLNLVNNVLSLAANVLVCVLLVPVAGATGAAVALVAAMLVRKLLPLWQLRSHVVLHPFSRPVLAATASALTWFGVLPLLLEALLGGGIATLAMAVASGAVGHLVTVWSLRGLLGLDPRR</sequence>
<keyword evidence="9" id="KW-1185">Reference proteome</keyword>
<reference evidence="8 9" key="1">
    <citation type="journal article" date="2010" name="Stand. Genomic Sci.">
        <title>Complete genome sequence of Nocardiopsis dassonvillei type strain (IMRU 509).</title>
        <authorList>
            <person name="Sun H."/>
            <person name="Lapidus A."/>
            <person name="Nolan M."/>
            <person name="Lucas S."/>
            <person name="Del Rio T.G."/>
            <person name="Tice H."/>
            <person name="Cheng J.F."/>
            <person name="Tapia R."/>
            <person name="Han C."/>
            <person name="Goodwin L."/>
            <person name="Pitluck S."/>
            <person name="Pagani I."/>
            <person name="Ivanova N."/>
            <person name="Mavromatis K."/>
            <person name="Mikhailova N."/>
            <person name="Pati A."/>
            <person name="Chen A."/>
            <person name="Palaniappan K."/>
            <person name="Land M."/>
            <person name="Hauser L."/>
            <person name="Chang Y.J."/>
            <person name="Jeffries C.D."/>
            <person name="Djao O.D."/>
            <person name="Rohde M."/>
            <person name="Sikorski J."/>
            <person name="Goker M."/>
            <person name="Woyke T."/>
            <person name="Bristow J."/>
            <person name="Eisen J.A."/>
            <person name="Markowitz V."/>
            <person name="Hugenholtz P."/>
            <person name="Kyrpides N.C."/>
            <person name="Klenk H.P."/>
        </authorList>
    </citation>
    <scope>NUCLEOTIDE SEQUENCE [LARGE SCALE GENOMIC DNA]</scope>
    <source>
        <strain evidence="9">ATCC 23218 / DSM 43111 / CIP 107115 / JCM 7437 / KCTC 9190 / NBRC 14626 / NCTC 10488 / NRRL B-5397 / IMRU 509</strain>
    </source>
</reference>
<feature type="compositionally biased region" description="Gly residues" evidence="6">
    <location>
        <begin position="230"/>
        <end position="243"/>
    </location>
</feature>
<feature type="transmembrane region" description="Helical" evidence="7">
    <location>
        <begin position="549"/>
        <end position="572"/>
    </location>
</feature>
<dbReference type="RefSeq" id="WP_013154975.1">
    <property type="nucleotide sequence ID" value="NC_014210.1"/>
</dbReference>
<evidence type="ECO:0000313" key="8">
    <source>
        <dbReference type="EMBL" id="ADH69368.1"/>
    </source>
</evidence>
<accession>D7B6T1</accession>
<protein>
    <submittedName>
        <fullName evidence="8">Polysaccharide biosynthesis protein</fullName>
    </submittedName>
</protein>
<feature type="transmembrane region" description="Helical" evidence="7">
    <location>
        <begin position="183"/>
        <end position="216"/>
    </location>
</feature>
<evidence type="ECO:0000256" key="4">
    <source>
        <dbReference type="ARBA" id="ARBA00022989"/>
    </source>
</evidence>
<feature type="transmembrane region" description="Helical" evidence="7">
    <location>
        <begin position="341"/>
        <end position="364"/>
    </location>
</feature>
<keyword evidence="4 7" id="KW-1133">Transmembrane helix</keyword>
<dbReference type="eggNOG" id="COG2244">
    <property type="taxonomic scope" value="Bacteria"/>
</dbReference>
<proteinExistence type="predicted"/>
<dbReference type="KEGG" id="nda:Ndas_3971"/>
<evidence type="ECO:0000256" key="1">
    <source>
        <dbReference type="ARBA" id="ARBA00004651"/>
    </source>
</evidence>
<evidence type="ECO:0000256" key="6">
    <source>
        <dbReference type="SAM" id="MobiDB-lite"/>
    </source>
</evidence>
<feature type="transmembrane region" description="Helical" evidence="7">
    <location>
        <begin position="395"/>
        <end position="418"/>
    </location>
</feature>
<dbReference type="OrthoDB" id="3294889at2"/>
<evidence type="ECO:0000256" key="2">
    <source>
        <dbReference type="ARBA" id="ARBA00022475"/>
    </source>
</evidence>
<keyword evidence="2" id="KW-1003">Cell membrane</keyword>
<feature type="transmembrane region" description="Helical" evidence="7">
    <location>
        <begin position="60"/>
        <end position="87"/>
    </location>
</feature>
<evidence type="ECO:0000313" key="9">
    <source>
        <dbReference type="Proteomes" id="UP000002219"/>
    </source>
</evidence>
<dbReference type="EMBL" id="CP002040">
    <property type="protein sequence ID" value="ADH69368.1"/>
    <property type="molecule type" value="Genomic_DNA"/>
</dbReference>
<comment type="subcellular location">
    <subcellularLocation>
        <location evidence="1">Cell membrane</location>
        <topology evidence="1">Multi-pass membrane protein</topology>
    </subcellularLocation>
</comment>
<dbReference type="PANTHER" id="PTHR30250:SF11">
    <property type="entry name" value="O-ANTIGEN TRANSPORTER-RELATED"/>
    <property type="match status" value="1"/>
</dbReference>
<keyword evidence="5 7" id="KW-0472">Membrane</keyword>
<dbReference type="HOGENOM" id="CLU_022017_4_0_11"/>
<evidence type="ECO:0000256" key="5">
    <source>
        <dbReference type="ARBA" id="ARBA00023136"/>
    </source>
</evidence>
<feature type="transmembrane region" description="Helical" evidence="7">
    <location>
        <begin position="524"/>
        <end position="543"/>
    </location>
</feature>
<organism evidence="8 9">
    <name type="scientific">Nocardiopsis dassonvillei (strain ATCC 23218 / DSM 43111 / CIP 107115 / JCM 7437 / KCTC 9190 / NBRC 14626 / NCTC 10488 / NRRL B-5397 / IMRU 509)</name>
    <name type="common">Actinomadura dassonvillei</name>
    <dbReference type="NCBI Taxonomy" id="446468"/>
    <lineage>
        <taxon>Bacteria</taxon>
        <taxon>Bacillati</taxon>
        <taxon>Actinomycetota</taxon>
        <taxon>Actinomycetes</taxon>
        <taxon>Streptosporangiales</taxon>
        <taxon>Nocardiopsidaceae</taxon>
        <taxon>Nocardiopsis</taxon>
    </lineage>
</organism>
<feature type="transmembrane region" description="Helical" evidence="7">
    <location>
        <begin position="140"/>
        <end position="163"/>
    </location>
</feature>
<dbReference type="PANTHER" id="PTHR30250">
    <property type="entry name" value="PST FAMILY PREDICTED COLANIC ACID TRANSPORTER"/>
    <property type="match status" value="1"/>
</dbReference>
<feature type="transmembrane region" description="Helical" evidence="7">
    <location>
        <begin position="430"/>
        <end position="452"/>
    </location>
</feature>
<gene>
    <name evidence="8" type="ordered locus">Ndas_3971</name>
</gene>
<dbReference type="InterPro" id="IPR050833">
    <property type="entry name" value="Poly_Biosynth_Transport"/>
</dbReference>
<evidence type="ECO:0000256" key="7">
    <source>
        <dbReference type="SAM" id="Phobius"/>
    </source>
</evidence>
<dbReference type="GO" id="GO:0005886">
    <property type="term" value="C:plasma membrane"/>
    <property type="evidence" value="ECO:0007669"/>
    <property type="project" value="UniProtKB-SubCell"/>
</dbReference>
<dbReference type="GeneID" id="91486516"/>
<feature type="region of interest" description="Disordered" evidence="6">
    <location>
        <begin position="230"/>
        <end position="303"/>
    </location>
</feature>
<keyword evidence="3 7" id="KW-0812">Transmembrane</keyword>
<evidence type="ECO:0000256" key="3">
    <source>
        <dbReference type="ARBA" id="ARBA00022692"/>
    </source>
</evidence>
<name>D7B6T1_NOCDD</name>
<feature type="transmembrane region" description="Helical" evidence="7">
    <location>
        <begin position="107"/>
        <end position="128"/>
    </location>
</feature>